<organism evidence="4 5">
    <name type="scientific">Denitrificimonas halotolerans</name>
    <dbReference type="NCBI Taxonomy" id="3098930"/>
    <lineage>
        <taxon>Bacteria</taxon>
        <taxon>Pseudomonadati</taxon>
        <taxon>Pseudomonadota</taxon>
        <taxon>Gammaproteobacteria</taxon>
        <taxon>Pseudomonadales</taxon>
        <taxon>Pseudomonadaceae</taxon>
        <taxon>Denitrificimonas</taxon>
    </lineage>
</organism>
<feature type="domain" description="Integrase catalytic" evidence="3">
    <location>
        <begin position="207"/>
        <end position="371"/>
    </location>
</feature>
<comment type="caution">
    <text evidence="4">The sequence shown here is derived from an EMBL/GenBank/DDBJ whole genome shotgun (WGS) entry which is preliminary data.</text>
</comment>
<proteinExistence type="inferred from homology"/>
<keyword evidence="2" id="KW-0175">Coiled coil</keyword>
<gene>
    <name evidence="4" type="ORF">TOI97_03255</name>
</gene>
<name>A0ABU5GPZ4_9GAMM</name>
<accession>A0ABU5GPZ4</accession>
<evidence type="ECO:0000313" key="4">
    <source>
        <dbReference type="EMBL" id="MDY7218597.1"/>
    </source>
</evidence>
<evidence type="ECO:0000259" key="3">
    <source>
        <dbReference type="PROSITE" id="PS50994"/>
    </source>
</evidence>
<evidence type="ECO:0000313" key="5">
    <source>
        <dbReference type="Proteomes" id="UP001294570"/>
    </source>
</evidence>
<dbReference type="Gene3D" id="3.30.420.10">
    <property type="entry name" value="Ribonuclease H-like superfamily/Ribonuclease H"/>
    <property type="match status" value="1"/>
</dbReference>
<dbReference type="PANTHER" id="PTHR47515:SF2">
    <property type="entry name" value="INTEGRASE CORE DOMAIN PROTEIN"/>
    <property type="match status" value="1"/>
</dbReference>
<evidence type="ECO:0000256" key="1">
    <source>
        <dbReference type="ARBA" id="ARBA00009964"/>
    </source>
</evidence>
<dbReference type="Pfam" id="PF13683">
    <property type="entry name" value="rve_3"/>
    <property type="match status" value="1"/>
</dbReference>
<dbReference type="InterPro" id="IPR048020">
    <property type="entry name" value="Transpos_IS3"/>
</dbReference>
<feature type="coiled-coil region" evidence="2">
    <location>
        <begin position="62"/>
        <end position="89"/>
    </location>
</feature>
<dbReference type="NCBIfam" id="NF033516">
    <property type="entry name" value="transpos_IS3"/>
    <property type="match status" value="1"/>
</dbReference>
<dbReference type="InterPro" id="IPR009057">
    <property type="entry name" value="Homeodomain-like_sf"/>
</dbReference>
<dbReference type="InterPro" id="IPR012337">
    <property type="entry name" value="RNaseH-like_sf"/>
</dbReference>
<dbReference type="InterPro" id="IPR002514">
    <property type="entry name" value="Transposase_8"/>
</dbReference>
<dbReference type="InterPro" id="IPR036397">
    <property type="entry name" value="RNaseH_sf"/>
</dbReference>
<reference evidence="4 5" key="1">
    <citation type="submission" date="2023-12" db="EMBL/GenBank/DDBJ databases">
        <title>Denitrificimonas halotolerans sp. nov.,a novel species isolated from landfill leachate.</title>
        <authorList>
            <person name="Wang S."/>
        </authorList>
    </citation>
    <scope>NUCLEOTIDE SEQUENCE [LARGE SCALE GENOMIC DNA]</scope>
    <source>
        <strain evidence="4 5">JX-1</strain>
    </source>
</reference>
<dbReference type="PANTHER" id="PTHR47515">
    <property type="entry name" value="LOW CALCIUM RESPONSE LOCUS PROTEIN T"/>
    <property type="match status" value="1"/>
</dbReference>
<dbReference type="InterPro" id="IPR001584">
    <property type="entry name" value="Integrase_cat-core"/>
</dbReference>
<keyword evidence="5" id="KW-1185">Reference proteome</keyword>
<sequence length="371" mass="43210">MQGDSACNAVTRSDLKSRFTDSQILSVLKQAENGVPVPELCREHGMSSATFYKWRTKFGGMDASMMARLKELEEENRRLKTMSVEERLKAEILKEAIEKKLVKPSRRREMAQRAVNEKAISIRLACLIFSISETCYRSQAKLSHENAEIADWLIRLTHNHRNWGFGLCFLYLRNVKGFCWNHKRIYRIYRELEPNLRIKPRKRLVRDKPQPLAVPEAINACWSMDFMYDQLSDGRNYRLLNIIDDFNREGLGIEVDLSLPVERVILTLDRVIEWRGKPSSIRCDNGPEYISGKLGAWATKLDFIQPGNPQQNAYIERYNRTVRYDWLAQYLFESIAAVQDYATQWLWHYNNERPNMGLGGITPKQKLAIVA</sequence>
<dbReference type="SUPFAM" id="SSF46689">
    <property type="entry name" value="Homeodomain-like"/>
    <property type="match status" value="1"/>
</dbReference>
<dbReference type="Proteomes" id="UP001294570">
    <property type="component" value="Unassembled WGS sequence"/>
</dbReference>
<dbReference type="PROSITE" id="PS50994">
    <property type="entry name" value="INTEGRASE"/>
    <property type="match status" value="1"/>
</dbReference>
<dbReference type="Pfam" id="PF01527">
    <property type="entry name" value="HTH_Tnp_1"/>
    <property type="match status" value="1"/>
</dbReference>
<dbReference type="SUPFAM" id="SSF53098">
    <property type="entry name" value="Ribonuclease H-like"/>
    <property type="match status" value="1"/>
</dbReference>
<comment type="similarity">
    <text evidence="1">Belongs to the transposase 8 family.</text>
</comment>
<evidence type="ECO:0000256" key="2">
    <source>
        <dbReference type="SAM" id="Coils"/>
    </source>
</evidence>
<dbReference type="EMBL" id="JAXIVU010000003">
    <property type="protein sequence ID" value="MDY7218597.1"/>
    <property type="molecule type" value="Genomic_DNA"/>
</dbReference>
<protein>
    <submittedName>
        <fullName evidence="4">IS3 family transposase</fullName>
    </submittedName>
</protein>